<dbReference type="GO" id="GO:0006426">
    <property type="term" value="P:glycyl-tRNA aminoacylation"/>
    <property type="evidence" value="ECO:0007669"/>
    <property type="project" value="UniProtKB-UniRule"/>
</dbReference>
<sequence length="459" mass="51764">MPATTMDELVSLCKRRGFIFPGSDIYGGLQGTYDYGPLGVELKNNLKAAWWRAMVYERDDVEGLDASILTHRLVLRHSGHEATFTDPMVDCRNCKSRWRADQLKDNKCEKCGSTDLTEPRPFNLMFKTAVGPVAEEGSFAYLRPETAQGIFTNFKNVVDSTARRLPFGIAQIGKAFRNEITPRNFIFRVREFEQMELEFFVQPGTDDQWHSQWVEARLQWWRDQGLLSENLQAYHQAGDELAHYAKACVDILYKFPHGLEELEGIANRTDFDLGSHTRSQADFGLSANVDPNEDSTAKLTIPHPETQKPLVPFVIEPSAGVDRGVLAVLTEAYTKESLENGSERIVLKLKPHLAPIKVAVLPLARNKPEIVEKAKAVKNLLMATGIGRIFYEDTGNIGKGYRRHDEVGTPFCVTVDFDTLGRGDDPSLTDTVTVRDRDTMSQVRIPINELAVYIRERLV</sequence>
<comment type="subcellular location">
    <subcellularLocation>
        <location evidence="8">Cytoplasm</location>
    </subcellularLocation>
</comment>
<dbReference type="AlphaFoldDB" id="A0A0P6YN37"/>
<comment type="catalytic activity">
    <reaction evidence="8">
        <text>tRNA(Gly) + glycine + ATP = glycyl-tRNA(Gly) + AMP + diphosphate</text>
        <dbReference type="Rhea" id="RHEA:16013"/>
        <dbReference type="Rhea" id="RHEA-COMP:9664"/>
        <dbReference type="Rhea" id="RHEA-COMP:9683"/>
        <dbReference type="ChEBI" id="CHEBI:30616"/>
        <dbReference type="ChEBI" id="CHEBI:33019"/>
        <dbReference type="ChEBI" id="CHEBI:57305"/>
        <dbReference type="ChEBI" id="CHEBI:78442"/>
        <dbReference type="ChEBI" id="CHEBI:78522"/>
        <dbReference type="ChEBI" id="CHEBI:456215"/>
        <dbReference type="EC" id="6.1.1.14"/>
    </reaction>
</comment>
<evidence type="ECO:0000256" key="4">
    <source>
        <dbReference type="ARBA" id="ARBA00022741"/>
    </source>
</evidence>
<gene>
    <name evidence="8" type="primary">glyQS</name>
    <name evidence="10" type="ORF">SE18_11905</name>
</gene>
<dbReference type="SUPFAM" id="SSF52954">
    <property type="entry name" value="Class II aaRS ABD-related"/>
    <property type="match status" value="1"/>
</dbReference>
<dbReference type="Proteomes" id="UP000050277">
    <property type="component" value="Unassembled WGS sequence"/>
</dbReference>
<dbReference type="Pfam" id="PF00587">
    <property type="entry name" value="tRNA-synt_2b"/>
    <property type="match status" value="1"/>
</dbReference>
<comment type="subunit">
    <text evidence="8">Homodimer.</text>
</comment>
<protein>
    <recommendedName>
        <fullName evidence="8">Glycine--tRNA ligase</fullName>
        <ecNumber evidence="8">6.1.1.14</ecNumber>
    </recommendedName>
    <alternativeName>
        <fullName evidence="8">Glycyl-tRNA synthetase</fullName>
        <shortName evidence="8">GlyRS</shortName>
    </alternativeName>
</protein>
<feature type="binding site" evidence="8">
    <location>
        <begin position="177"/>
        <end position="179"/>
    </location>
    <ligand>
        <name>ATP</name>
        <dbReference type="ChEBI" id="CHEBI:30616"/>
    </ligand>
</feature>
<evidence type="ECO:0000256" key="3">
    <source>
        <dbReference type="ARBA" id="ARBA00022598"/>
    </source>
</evidence>
<dbReference type="InterPro" id="IPR002315">
    <property type="entry name" value="tRNA-synt_gly"/>
</dbReference>
<dbReference type="InterPro" id="IPR033731">
    <property type="entry name" value="GlyRS-like_core"/>
</dbReference>
<keyword evidence="5 8" id="KW-0067">ATP-binding</keyword>
<dbReference type="RefSeq" id="WP_054534677.1">
    <property type="nucleotide sequence ID" value="NZ_LGKP01000021.1"/>
</dbReference>
<evidence type="ECO:0000256" key="7">
    <source>
        <dbReference type="ARBA" id="ARBA00023146"/>
    </source>
</evidence>
<evidence type="ECO:0000256" key="8">
    <source>
        <dbReference type="HAMAP-Rule" id="MF_00253"/>
    </source>
</evidence>
<evidence type="ECO:0000313" key="11">
    <source>
        <dbReference type="Proteomes" id="UP000050277"/>
    </source>
</evidence>
<keyword evidence="3 8" id="KW-0436">Ligase</keyword>
<dbReference type="PRINTS" id="PR01043">
    <property type="entry name" value="TRNASYNTHGLY"/>
</dbReference>
<feature type="binding site" evidence="8">
    <location>
        <begin position="320"/>
        <end position="323"/>
    </location>
    <ligand>
        <name>ATP</name>
        <dbReference type="ChEBI" id="CHEBI:30616"/>
    </ligand>
</feature>
<feature type="binding site" evidence="8">
    <location>
        <position position="145"/>
    </location>
    <ligand>
        <name>substrate</name>
    </ligand>
</feature>
<dbReference type="PROSITE" id="PS50862">
    <property type="entry name" value="AA_TRNA_LIGASE_II"/>
    <property type="match status" value="1"/>
</dbReference>
<dbReference type="EC" id="6.1.1.14" evidence="8"/>
<dbReference type="NCBIfam" id="TIGR00389">
    <property type="entry name" value="glyS_dimeric"/>
    <property type="match status" value="1"/>
</dbReference>
<evidence type="ECO:0000256" key="6">
    <source>
        <dbReference type="ARBA" id="ARBA00022917"/>
    </source>
</evidence>
<keyword evidence="4 8" id="KW-0547">Nucleotide-binding</keyword>
<proteinExistence type="inferred from homology"/>
<dbReference type="GO" id="GO:0005737">
    <property type="term" value="C:cytoplasm"/>
    <property type="evidence" value="ECO:0007669"/>
    <property type="project" value="UniProtKB-SubCell"/>
</dbReference>
<dbReference type="PANTHER" id="PTHR10745:SF8">
    <property type="entry name" value="DNA POLYMERASE SUBUNIT GAMMA-2, MITOCHONDRIAL"/>
    <property type="match status" value="1"/>
</dbReference>
<dbReference type="InterPro" id="IPR002314">
    <property type="entry name" value="aa-tRNA-synt_IIb"/>
</dbReference>
<feature type="binding site" evidence="8">
    <location>
        <position position="99"/>
    </location>
    <ligand>
        <name>substrate</name>
    </ligand>
</feature>
<dbReference type="InterPro" id="IPR022961">
    <property type="entry name" value="Gly_tRNA_ligase_bac"/>
</dbReference>
<dbReference type="InterPro" id="IPR045864">
    <property type="entry name" value="aa-tRNA-synth_II/BPL/LPL"/>
</dbReference>
<keyword evidence="6 8" id="KW-0648">Protein biosynthesis</keyword>
<dbReference type="CDD" id="cd00774">
    <property type="entry name" value="GlyRS-like_core"/>
    <property type="match status" value="1"/>
</dbReference>
<dbReference type="OrthoDB" id="9760853at2"/>
<feature type="binding site" evidence="8">
    <location>
        <begin position="316"/>
        <end position="320"/>
    </location>
    <ligand>
        <name>substrate</name>
    </ligand>
</feature>
<evidence type="ECO:0000313" key="10">
    <source>
        <dbReference type="EMBL" id="KPL86685.1"/>
    </source>
</evidence>
<dbReference type="GO" id="GO:0005524">
    <property type="term" value="F:ATP binding"/>
    <property type="evidence" value="ECO:0007669"/>
    <property type="project" value="UniProtKB-UniRule"/>
</dbReference>
<keyword evidence="11" id="KW-1185">Reference proteome</keyword>
<keyword evidence="2 8" id="KW-0963">Cytoplasm</keyword>
<dbReference type="EMBL" id="LGKP01000021">
    <property type="protein sequence ID" value="KPL86685.1"/>
    <property type="molecule type" value="Genomic_DNA"/>
</dbReference>
<feature type="binding site" evidence="8">
    <location>
        <begin position="261"/>
        <end position="262"/>
    </location>
    <ligand>
        <name>ATP</name>
        <dbReference type="ChEBI" id="CHEBI:30616"/>
    </ligand>
</feature>
<evidence type="ECO:0000259" key="9">
    <source>
        <dbReference type="PROSITE" id="PS50862"/>
    </source>
</evidence>
<evidence type="ECO:0000256" key="1">
    <source>
        <dbReference type="ARBA" id="ARBA00008226"/>
    </source>
</evidence>
<dbReference type="Pfam" id="PF03129">
    <property type="entry name" value="HGTP_anticodon"/>
    <property type="match status" value="1"/>
</dbReference>
<feature type="binding site" evidence="8">
    <location>
        <begin position="192"/>
        <end position="196"/>
    </location>
    <ligand>
        <name>substrate</name>
    </ligand>
</feature>
<dbReference type="HAMAP" id="MF_00253_B">
    <property type="entry name" value="Gly_tRNA_synth_B"/>
    <property type="match status" value="1"/>
</dbReference>
<accession>A0A0P6YN37</accession>
<comment type="similarity">
    <text evidence="1 8">Belongs to the class-II aminoacyl-tRNA synthetase family.</text>
</comment>
<evidence type="ECO:0000256" key="2">
    <source>
        <dbReference type="ARBA" id="ARBA00022490"/>
    </source>
</evidence>
<keyword evidence="7 8" id="KW-0030">Aminoacyl-tRNA synthetase</keyword>
<dbReference type="GO" id="GO:0004820">
    <property type="term" value="F:glycine-tRNA ligase activity"/>
    <property type="evidence" value="ECO:0007669"/>
    <property type="project" value="UniProtKB-UniRule"/>
</dbReference>
<comment type="caution">
    <text evidence="10">The sequence shown here is derived from an EMBL/GenBank/DDBJ whole genome shotgun (WGS) entry which is preliminary data.</text>
</comment>
<dbReference type="InterPro" id="IPR036621">
    <property type="entry name" value="Anticodon-bd_dom_sf"/>
</dbReference>
<dbReference type="InterPro" id="IPR004154">
    <property type="entry name" value="Anticodon-bd"/>
</dbReference>
<evidence type="ECO:0000256" key="5">
    <source>
        <dbReference type="ARBA" id="ARBA00022840"/>
    </source>
</evidence>
<name>A0A0P6YN37_9CHLR</name>
<dbReference type="CDD" id="cd00858">
    <property type="entry name" value="GlyRS_anticodon"/>
    <property type="match status" value="1"/>
</dbReference>
<dbReference type="InterPro" id="IPR027031">
    <property type="entry name" value="Gly-tRNA_synthase/POLG2"/>
</dbReference>
<dbReference type="InterPro" id="IPR006195">
    <property type="entry name" value="aa-tRNA-synth_II"/>
</dbReference>
<organism evidence="10 11">
    <name type="scientific">Herpetosiphon geysericola</name>
    <dbReference type="NCBI Taxonomy" id="70996"/>
    <lineage>
        <taxon>Bacteria</taxon>
        <taxon>Bacillati</taxon>
        <taxon>Chloroflexota</taxon>
        <taxon>Chloroflexia</taxon>
        <taxon>Herpetosiphonales</taxon>
        <taxon>Herpetosiphonaceae</taxon>
        <taxon>Herpetosiphon</taxon>
    </lineage>
</organism>
<feature type="domain" description="Aminoacyl-transfer RNA synthetases class-II family profile" evidence="9">
    <location>
        <begin position="7"/>
        <end position="351"/>
    </location>
</feature>
<dbReference type="NCBIfam" id="NF003211">
    <property type="entry name" value="PRK04173.1"/>
    <property type="match status" value="1"/>
</dbReference>
<comment type="function">
    <text evidence="8">Catalyzes the attachment of glycine to tRNA(Gly).</text>
</comment>
<dbReference type="PATRIC" id="fig|70996.4.peg.4063"/>
<dbReference type="Gene3D" id="3.40.50.800">
    <property type="entry name" value="Anticodon-binding domain"/>
    <property type="match status" value="1"/>
</dbReference>
<reference evidence="10 11" key="1">
    <citation type="submission" date="2015-07" db="EMBL/GenBank/DDBJ databases">
        <title>Whole genome sequence of Herpetosiphon geysericola DSM 7119.</title>
        <authorList>
            <person name="Hemp J."/>
            <person name="Ward L.M."/>
            <person name="Pace L.A."/>
            <person name="Fischer W.W."/>
        </authorList>
    </citation>
    <scope>NUCLEOTIDE SEQUENCE [LARGE SCALE GENOMIC DNA]</scope>
    <source>
        <strain evidence="10 11">DSM 7119</strain>
    </source>
</reference>
<dbReference type="SUPFAM" id="SSF55681">
    <property type="entry name" value="Class II aaRS and biotin synthetases"/>
    <property type="match status" value="1"/>
</dbReference>
<dbReference type="STRING" id="70996.SE18_11905"/>
<feature type="binding site" evidence="8">
    <location>
        <begin position="187"/>
        <end position="192"/>
    </location>
    <ligand>
        <name>ATP</name>
        <dbReference type="ChEBI" id="CHEBI:30616"/>
    </ligand>
</feature>
<dbReference type="Gene3D" id="3.30.930.10">
    <property type="entry name" value="Bira Bifunctional Protein, Domain 2"/>
    <property type="match status" value="1"/>
</dbReference>
<dbReference type="PANTHER" id="PTHR10745">
    <property type="entry name" value="GLYCYL-TRNA SYNTHETASE/DNA POLYMERASE SUBUNIT GAMMA-2"/>
    <property type="match status" value="1"/>
</dbReference>